<keyword evidence="1" id="KW-0472">Membrane</keyword>
<evidence type="ECO:0000313" key="3">
    <source>
        <dbReference type="Proteomes" id="UP000527143"/>
    </source>
</evidence>
<sequence>MSRVAIFGLVAATVTFDVFMIWLVGFTLAWAGSVPAGELRFWILVGAPVLATCYTVARVFAFLRGNPRSL</sequence>
<accession>A0A840YGE8</accession>
<comment type="caution">
    <text evidence="2">The sequence shown here is derived from an EMBL/GenBank/DDBJ whole genome shotgun (WGS) entry which is preliminary data.</text>
</comment>
<protein>
    <submittedName>
        <fullName evidence="2">Uncharacterized protein</fullName>
    </submittedName>
</protein>
<proteinExistence type="predicted"/>
<evidence type="ECO:0000256" key="1">
    <source>
        <dbReference type="SAM" id="Phobius"/>
    </source>
</evidence>
<reference evidence="2 3" key="1">
    <citation type="submission" date="2020-08" db="EMBL/GenBank/DDBJ databases">
        <title>Genomic Encyclopedia of Type Strains, Phase IV (KMG-IV): sequencing the most valuable type-strain genomes for metagenomic binning, comparative biology and taxonomic classification.</title>
        <authorList>
            <person name="Goeker M."/>
        </authorList>
    </citation>
    <scope>NUCLEOTIDE SEQUENCE [LARGE SCALE GENOMIC DNA]</scope>
    <source>
        <strain evidence="2 3">DSM 26736</strain>
    </source>
</reference>
<keyword evidence="3" id="KW-1185">Reference proteome</keyword>
<dbReference type="AlphaFoldDB" id="A0A840YGE8"/>
<dbReference type="Proteomes" id="UP000527143">
    <property type="component" value="Unassembled WGS sequence"/>
</dbReference>
<name>A0A840YGE8_9SPHN</name>
<keyword evidence="1" id="KW-0812">Transmembrane</keyword>
<organism evidence="2 3">
    <name type="scientific">Sphingomonas xinjiangensis</name>
    <dbReference type="NCBI Taxonomy" id="643568"/>
    <lineage>
        <taxon>Bacteria</taxon>
        <taxon>Pseudomonadati</taxon>
        <taxon>Pseudomonadota</taxon>
        <taxon>Alphaproteobacteria</taxon>
        <taxon>Sphingomonadales</taxon>
        <taxon>Sphingomonadaceae</taxon>
        <taxon>Sphingomonas</taxon>
    </lineage>
</organism>
<feature type="transmembrane region" description="Helical" evidence="1">
    <location>
        <begin position="41"/>
        <end position="63"/>
    </location>
</feature>
<gene>
    <name evidence="2" type="ORF">FHT02_002300</name>
</gene>
<evidence type="ECO:0000313" key="2">
    <source>
        <dbReference type="EMBL" id="MBB5711059.1"/>
    </source>
</evidence>
<keyword evidence="1" id="KW-1133">Transmembrane helix</keyword>
<dbReference type="EMBL" id="JACIJF010000006">
    <property type="protein sequence ID" value="MBB5711059.1"/>
    <property type="molecule type" value="Genomic_DNA"/>
</dbReference>
<feature type="transmembrane region" description="Helical" evidence="1">
    <location>
        <begin position="7"/>
        <end position="29"/>
    </location>
</feature>